<gene>
    <name evidence="1" type="ORF">J5W02_02275</name>
</gene>
<comment type="caution">
    <text evidence="1">The sequence shown here is derived from an EMBL/GenBank/DDBJ whole genome shotgun (WGS) entry which is preliminary data.</text>
</comment>
<evidence type="ECO:0000313" key="1">
    <source>
        <dbReference type="EMBL" id="MBW7571628.1"/>
    </source>
</evidence>
<dbReference type="Proteomes" id="UP000719942">
    <property type="component" value="Unassembled WGS sequence"/>
</dbReference>
<dbReference type="EMBL" id="JAGFNZ010000001">
    <property type="protein sequence ID" value="MBW7571628.1"/>
    <property type="molecule type" value="Genomic_DNA"/>
</dbReference>
<keyword evidence="2" id="KW-1185">Reference proteome</keyword>
<dbReference type="RefSeq" id="WP_219964024.1">
    <property type="nucleotide sequence ID" value="NZ_JAGFNZ010000001.1"/>
</dbReference>
<organism evidence="1 2">
    <name type="scientific">Caproiciproducens faecalis</name>
    <dbReference type="NCBI Taxonomy" id="2820301"/>
    <lineage>
        <taxon>Bacteria</taxon>
        <taxon>Bacillati</taxon>
        <taxon>Bacillota</taxon>
        <taxon>Clostridia</taxon>
        <taxon>Eubacteriales</taxon>
        <taxon>Acutalibacteraceae</taxon>
        <taxon>Caproiciproducens</taxon>
    </lineage>
</organism>
<reference evidence="1 2" key="1">
    <citation type="submission" date="2021-03" db="EMBL/GenBank/DDBJ databases">
        <title>Caproiciproducens sp. nov. isolated from feces of cow.</title>
        <authorList>
            <person name="Choi J.-Y."/>
        </authorList>
    </citation>
    <scope>NUCLEOTIDE SEQUENCE [LARGE SCALE GENOMIC DNA]</scope>
    <source>
        <strain evidence="1 2">AGMB10547</strain>
    </source>
</reference>
<evidence type="ECO:0000313" key="2">
    <source>
        <dbReference type="Proteomes" id="UP000719942"/>
    </source>
</evidence>
<accession>A0ABS7DK81</accession>
<sequence length="71" mass="7802">MDAFNSLIKKERVGYDAVIKALGDTTELVARQKNGAARLGLLLRIPTGTLKKMHMRQLLALLPTTIREPSG</sequence>
<name>A0ABS7DK81_9FIRM</name>
<protein>
    <submittedName>
        <fullName evidence="1">Uncharacterized protein</fullName>
    </submittedName>
</protein>
<proteinExistence type="predicted"/>